<accession>A0ABP3H7Y9</accession>
<keyword evidence="1" id="KW-1133">Transmembrane helix</keyword>
<keyword evidence="1" id="KW-0812">Transmembrane</keyword>
<dbReference type="EMBL" id="BAAACW010000094">
    <property type="protein sequence ID" value="GAA0363582.1"/>
    <property type="molecule type" value="Genomic_DNA"/>
</dbReference>
<evidence type="ECO:0000256" key="1">
    <source>
        <dbReference type="SAM" id="Phobius"/>
    </source>
</evidence>
<keyword evidence="1" id="KW-0472">Membrane</keyword>
<dbReference type="PANTHER" id="PTHR14969:SF13">
    <property type="entry name" value="AT30094P"/>
    <property type="match status" value="1"/>
</dbReference>
<organism evidence="3 4">
    <name type="scientific">Alkalibacterium iburiense</name>
    <dbReference type="NCBI Taxonomy" id="290589"/>
    <lineage>
        <taxon>Bacteria</taxon>
        <taxon>Bacillati</taxon>
        <taxon>Bacillota</taxon>
        <taxon>Bacilli</taxon>
        <taxon>Lactobacillales</taxon>
        <taxon>Carnobacteriaceae</taxon>
        <taxon>Alkalibacterium</taxon>
    </lineage>
</organism>
<evidence type="ECO:0000259" key="2">
    <source>
        <dbReference type="SMART" id="SM00014"/>
    </source>
</evidence>
<feature type="transmembrane region" description="Helical" evidence="1">
    <location>
        <begin position="198"/>
        <end position="220"/>
    </location>
</feature>
<feature type="transmembrane region" description="Helical" evidence="1">
    <location>
        <begin position="141"/>
        <end position="163"/>
    </location>
</feature>
<dbReference type="Proteomes" id="UP001501166">
    <property type="component" value="Unassembled WGS sequence"/>
</dbReference>
<dbReference type="InterPro" id="IPR036938">
    <property type="entry name" value="PAP2/HPO_sf"/>
</dbReference>
<gene>
    <name evidence="3" type="ORF">GCM10008932_15060</name>
</gene>
<name>A0ABP3H7Y9_9LACT</name>
<sequence length="231" mass="26194">MDTVKEFIVKKLGTPKRLFILGLLMSLPFLFLVWMSFRDWGFIGTLDEVIGNEFYEERHPVLNVFFIVITRMGDTWFVALLTAFIFFFLTFYVKNVKLGLWYALTVALGAGVINQLFKFIFQRPRPSNIEHLVVQHGYSFPSGHAMGSVITYGALLFIIIRTYSTWKVPLISALVLVPLIALIGISRIYVGVHYPSDVIGGFSMGLAVLSFSLGIYSLFLTEKEIKEGEKT</sequence>
<evidence type="ECO:0000313" key="3">
    <source>
        <dbReference type="EMBL" id="GAA0363582.1"/>
    </source>
</evidence>
<dbReference type="SUPFAM" id="SSF48317">
    <property type="entry name" value="Acid phosphatase/Vanadium-dependent haloperoxidase"/>
    <property type="match status" value="1"/>
</dbReference>
<dbReference type="Gene3D" id="1.20.144.10">
    <property type="entry name" value="Phosphatidic acid phosphatase type 2/haloperoxidase"/>
    <property type="match status" value="2"/>
</dbReference>
<reference evidence="4" key="1">
    <citation type="journal article" date="2019" name="Int. J. Syst. Evol. Microbiol.">
        <title>The Global Catalogue of Microorganisms (GCM) 10K type strain sequencing project: providing services to taxonomists for standard genome sequencing and annotation.</title>
        <authorList>
            <consortium name="The Broad Institute Genomics Platform"/>
            <consortium name="The Broad Institute Genome Sequencing Center for Infectious Disease"/>
            <person name="Wu L."/>
            <person name="Ma J."/>
        </authorList>
    </citation>
    <scope>NUCLEOTIDE SEQUENCE [LARGE SCALE GENOMIC DNA]</scope>
    <source>
        <strain evidence="4">JCM 12662</strain>
    </source>
</reference>
<proteinExistence type="predicted"/>
<feature type="transmembrane region" description="Helical" evidence="1">
    <location>
        <begin position="18"/>
        <end position="37"/>
    </location>
</feature>
<protein>
    <submittedName>
        <fullName evidence="3">Phosphatase PAP2 family protein</fullName>
    </submittedName>
</protein>
<feature type="transmembrane region" description="Helical" evidence="1">
    <location>
        <begin position="100"/>
        <end position="121"/>
    </location>
</feature>
<dbReference type="CDD" id="cd03392">
    <property type="entry name" value="PAP2_like_2"/>
    <property type="match status" value="1"/>
</dbReference>
<dbReference type="PANTHER" id="PTHR14969">
    <property type="entry name" value="SPHINGOSINE-1-PHOSPHATE PHOSPHOHYDROLASE"/>
    <property type="match status" value="1"/>
</dbReference>
<keyword evidence="4" id="KW-1185">Reference proteome</keyword>
<dbReference type="RefSeq" id="WP_343755302.1">
    <property type="nucleotide sequence ID" value="NZ_BAAACW010000094.1"/>
</dbReference>
<dbReference type="SMART" id="SM00014">
    <property type="entry name" value="acidPPc"/>
    <property type="match status" value="1"/>
</dbReference>
<feature type="domain" description="Phosphatidic acid phosphatase type 2/haloperoxidase" evidence="2">
    <location>
        <begin position="98"/>
        <end position="213"/>
    </location>
</feature>
<feature type="transmembrane region" description="Helical" evidence="1">
    <location>
        <begin position="170"/>
        <end position="192"/>
    </location>
</feature>
<feature type="transmembrane region" description="Helical" evidence="1">
    <location>
        <begin position="75"/>
        <end position="93"/>
    </location>
</feature>
<comment type="caution">
    <text evidence="3">The sequence shown here is derived from an EMBL/GenBank/DDBJ whole genome shotgun (WGS) entry which is preliminary data.</text>
</comment>
<dbReference type="InterPro" id="IPR000326">
    <property type="entry name" value="PAP2/HPO"/>
</dbReference>
<evidence type="ECO:0000313" key="4">
    <source>
        <dbReference type="Proteomes" id="UP001501166"/>
    </source>
</evidence>
<dbReference type="Pfam" id="PF01569">
    <property type="entry name" value="PAP2"/>
    <property type="match status" value="1"/>
</dbReference>